<reference evidence="6" key="1">
    <citation type="submission" date="2021-05" db="EMBL/GenBank/DDBJ databases">
        <title>The genome of the haptophyte Pavlova lutheri (Diacronema luteri, Pavlovales) - a model for lipid biosynthesis in eukaryotic algae.</title>
        <authorList>
            <person name="Hulatt C.J."/>
            <person name="Posewitz M.C."/>
        </authorList>
    </citation>
    <scope>NUCLEOTIDE SEQUENCE</scope>
    <source>
        <strain evidence="6">NIVA-4/92</strain>
    </source>
</reference>
<feature type="transmembrane region" description="Helical" evidence="5">
    <location>
        <begin position="81"/>
        <end position="102"/>
    </location>
</feature>
<dbReference type="Proteomes" id="UP000751190">
    <property type="component" value="Unassembled WGS sequence"/>
</dbReference>
<feature type="transmembrane region" description="Helical" evidence="5">
    <location>
        <begin position="12"/>
        <end position="31"/>
    </location>
</feature>
<sequence>MDAPLLDASDMSRLAGVVAVSGVFFYMYYAFMQLGPSARMSNKSEAQVQWGSRAFGNLHEQAPTFLLALWSHALFVSPDSAAALGAAWLVFRAAYPILWMLGHGFTPKILFSTIPMYGICLYMMAATVCSACLGKSLVRAFLGSHTLGCVVGSLAFYAHFQLLGTVNERVKAFFTRAPAGGRKI</sequence>
<keyword evidence="3 5" id="KW-1133">Transmembrane helix</keyword>
<organism evidence="6 7">
    <name type="scientific">Diacronema lutheri</name>
    <name type="common">Unicellular marine alga</name>
    <name type="synonym">Monochrysis lutheri</name>
    <dbReference type="NCBI Taxonomy" id="2081491"/>
    <lineage>
        <taxon>Eukaryota</taxon>
        <taxon>Haptista</taxon>
        <taxon>Haptophyta</taxon>
        <taxon>Pavlovophyceae</taxon>
        <taxon>Pavlovales</taxon>
        <taxon>Pavlovaceae</taxon>
        <taxon>Diacronema</taxon>
    </lineage>
</organism>
<evidence type="ECO:0000256" key="4">
    <source>
        <dbReference type="ARBA" id="ARBA00023136"/>
    </source>
</evidence>
<dbReference type="GO" id="GO:0016020">
    <property type="term" value="C:membrane"/>
    <property type="evidence" value="ECO:0007669"/>
    <property type="project" value="UniProtKB-SubCell"/>
</dbReference>
<evidence type="ECO:0000256" key="2">
    <source>
        <dbReference type="ARBA" id="ARBA00022692"/>
    </source>
</evidence>
<feature type="transmembrane region" description="Helical" evidence="5">
    <location>
        <begin position="140"/>
        <end position="160"/>
    </location>
</feature>
<dbReference type="OrthoDB" id="410651at2759"/>
<evidence type="ECO:0000256" key="1">
    <source>
        <dbReference type="ARBA" id="ARBA00004370"/>
    </source>
</evidence>
<evidence type="ECO:0000256" key="5">
    <source>
        <dbReference type="SAM" id="Phobius"/>
    </source>
</evidence>
<evidence type="ECO:0000313" key="6">
    <source>
        <dbReference type="EMBL" id="KAG8465861.1"/>
    </source>
</evidence>
<accession>A0A8J6CC95</accession>
<name>A0A8J6CC95_DIALT</name>
<evidence type="ECO:0000256" key="3">
    <source>
        <dbReference type="ARBA" id="ARBA00022989"/>
    </source>
</evidence>
<dbReference type="EMBL" id="JAGTXO010000009">
    <property type="protein sequence ID" value="KAG8465861.1"/>
    <property type="molecule type" value="Genomic_DNA"/>
</dbReference>
<dbReference type="SUPFAM" id="SSF161084">
    <property type="entry name" value="MAPEG domain-like"/>
    <property type="match status" value="1"/>
</dbReference>
<dbReference type="Pfam" id="PF01124">
    <property type="entry name" value="MAPEG"/>
    <property type="match status" value="1"/>
</dbReference>
<dbReference type="InterPro" id="IPR023352">
    <property type="entry name" value="MAPEG-like_dom_sf"/>
</dbReference>
<feature type="transmembrane region" description="Helical" evidence="5">
    <location>
        <begin position="114"/>
        <end position="133"/>
    </location>
</feature>
<dbReference type="AlphaFoldDB" id="A0A8J6CC95"/>
<gene>
    <name evidence="6" type="ORF">KFE25_005431</name>
</gene>
<dbReference type="InterPro" id="IPR001129">
    <property type="entry name" value="Membr-assoc_MAPEG"/>
</dbReference>
<comment type="caution">
    <text evidence="6">The sequence shown here is derived from an EMBL/GenBank/DDBJ whole genome shotgun (WGS) entry which is preliminary data.</text>
</comment>
<evidence type="ECO:0000313" key="7">
    <source>
        <dbReference type="Proteomes" id="UP000751190"/>
    </source>
</evidence>
<dbReference type="OMA" id="MEHAPLF"/>
<keyword evidence="4 5" id="KW-0472">Membrane</keyword>
<dbReference type="Gene3D" id="1.20.120.550">
    <property type="entry name" value="Membrane associated eicosanoid/glutathione metabolism-like domain"/>
    <property type="match status" value="1"/>
</dbReference>
<proteinExistence type="predicted"/>
<comment type="subcellular location">
    <subcellularLocation>
        <location evidence="1">Membrane</location>
    </subcellularLocation>
</comment>
<keyword evidence="2 5" id="KW-0812">Transmembrane</keyword>
<keyword evidence="7" id="KW-1185">Reference proteome</keyword>
<protein>
    <submittedName>
        <fullName evidence="6">Uncharacterized protein</fullName>
    </submittedName>
</protein>